<evidence type="ECO:0000256" key="7">
    <source>
        <dbReference type="PIRSR" id="PIRSR038994-2"/>
    </source>
</evidence>
<dbReference type="EMBL" id="CP011232">
    <property type="protein sequence ID" value="AKI98285.1"/>
    <property type="molecule type" value="Genomic_DNA"/>
</dbReference>
<dbReference type="PANTHER" id="PTHR11113">
    <property type="entry name" value="N-ACETYLGLUCOSAMINE-6-PHOSPHATE DEACETYLASE"/>
    <property type="match status" value="1"/>
</dbReference>
<feature type="binding site" evidence="7">
    <location>
        <begin position="199"/>
        <end position="200"/>
    </location>
    <ligand>
        <name>substrate</name>
    </ligand>
</feature>
<evidence type="ECO:0000313" key="10">
    <source>
        <dbReference type="EMBL" id="AKI98285.1"/>
    </source>
</evidence>
<dbReference type="KEGG" id="kpf:IX53_05640"/>
<accession>A0A0G2Z9J4</accession>
<gene>
    <name evidence="10" type="ORF">IX53_05640</name>
</gene>
<dbReference type="Proteomes" id="UP000035159">
    <property type="component" value="Chromosome"/>
</dbReference>
<evidence type="ECO:0000256" key="1">
    <source>
        <dbReference type="ARBA" id="ARBA00010716"/>
    </source>
</evidence>
<feature type="binding site" evidence="8">
    <location>
        <position position="196"/>
    </location>
    <ligand>
        <name>Zn(2+)</name>
        <dbReference type="ChEBI" id="CHEBI:29105"/>
    </ligand>
</feature>
<dbReference type="GO" id="GO:0006046">
    <property type="term" value="P:N-acetylglucosamine catabolic process"/>
    <property type="evidence" value="ECO:0007669"/>
    <property type="project" value="TreeGrafter"/>
</dbReference>
<protein>
    <submittedName>
        <fullName evidence="10">N-acetylglucosamine-6-phosphate deacetylase</fullName>
    </submittedName>
</protein>
<dbReference type="NCBIfam" id="TIGR00221">
    <property type="entry name" value="nagA"/>
    <property type="match status" value="1"/>
</dbReference>
<keyword evidence="2 8" id="KW-0479">Metal-binding</keyword>
<organism evidence="10 11">
    <name type="scientific">Kosmotoga pacifica</name>
    <dbReference type="NCBI Taxonomy" id="1330330"/>
    <lineage>
        <taxon>Bacteria</taxon>
        <taxon>Thermotogati</taxon>
        <taxon>Thermotogota</taxon>
        <taxon>Thermotogae</taxon>
        <taxon>Kosmotogales</taxon>
        <taxon>Kosmotogaceae</taxon>
        <taxon>Kosmotoga</taxon>
    </lineage>
</organism>
<dbReference type="InterPro" id="IPR003764">
    <property type="entry name" value="GlcNAc_6-P_deAcase"/>
</dbReference>
<keyword evidence="3 5" id="KW-0378">Hydrolase</keyword>
<dbReference type="Gene3D" id="2.30.40.10">
    <property type="entry name" value="Urease, subunit C, domain 1"/>
    <property type="match status" value="1"/>
</dbReference>
<comment type="similarity">
    <text evidence="1 5">Belongs to the metallo-dependent hydrolases superfamily. NagA family.</text>
</comment>
<feature type="binding site" evidence="7">
    <location>
        <begin position="287"/>
        <end position="289"/>
    </location>
    <ligand>
        <name>substrate</name>
    </ligand>
</feature>
<feature type="domain" description="Amidohydrolase-related" evidence="9">
    <location>
        <begin position="40"/>
        <end position="359"/>
    </location>
</feature>
<keyword evidence="4 5" id="KW-0119">Carbohydrate metabolism</keyword>
<dbReference type="Gene3D" id="3.20.20.140">
    <property type="entry name" value="Metal-dependent hydrolases"/>
    <property type="match status" value="1"/>
</dbReference>
<dbReference type="STRING" id="1330330.IX53_05640"/>
<evidence type="ECO:0000256" key="5">
    <source>
        <dbReference type="PIRNR" id="PIRNR038994"/>
    </source>
</evidence>
<dbReference type="PANTHER" id="PTHR11113:SF14">
    <property type="entry name" value="N-ACETYLGLUCOSAMINE-6-PHOSPHATE DEACETYLASE"/>
    <property type="match status" value="1"/>
</dbReference>
<dbReference type="PIRSF" id="PIRSF038994">
    <property type="entry name" value="NagA"/>
    <property type="match status" value="1"/>
</dbReference>
<dbReference type="GO" id="GO:0008448">
    <property type="term" value="F:N-acetylglucosamine-6-phosphate deacetylase activity"/>
    <property type="evidence" value="ECO:0007669"/>
    <property type="project" value="InterPro"/>
</dbReference>
<evidence type="ECO:0000313" key="11">
    <source>
        <dbReference type="Proteomes" id="UP000035159"/>
    </source>
</evidence>
<evidence type="ECO:0000256" key="2">
    <source>
        <dbReference type="ARBA" id="ARBA00022723"/>
    </source>
</evidence>
<evidence type="ECO:0000256" key="6">
    <source>
        <dbReference type="PIRSR" id="PIRSR038994-1"/>
    </source>
</evidence>
<comment type="cofactor">
    <cofactor evidence="8">
        <name>a divalent metal cation</name>
        <dbReference type="ChEBI" id="CHEBI:60240"/>
    </cofactor>
    <text evidence="8">Binds 1 divalent metal cation per subunit.</text>
</comment>
<dbReference type="InterPro" id="IPR006680">
    <property type="entry name" value="Amidohydro-rel"/>
</dbReference>
<dbReference type="InterPro" id="IPR032466">
    <property type="entry name" value="Metal_Hydrolase"/>
</dbReference>
<evidence type="ECO:0000259" key="9">
    <source>
        <dbReference type="Pfam" id="PF01979"/>
    </source>
</evidence>
<sequence>MKIEDLLIVDPVDGEYTGSVKIGKGKIVDIRRYHCTPKAILMPGFVDVHTHGQYGIDTMSAKAENFEEWAKRNFEQGVTTFLPTTVSASFEDILKVEDALAKLPSSIAGLHLEGPFISKEKKGAQNPEHIISVTNGFEQILRYPVKIITAAPEIDGFNRLVGICRKKGIVVSIGHSMATYSVLRRAFEMGIDRITHFPNALSTLHHRELGVTGSGLYLDFNLEIIADGIHSVPEFVDFVYRVKGADRLMLVTDSISATGLENGIYELGGLKLELKGKRAELVESRSLAGSTLLFNDAVKNFRKFTNCSLKELSKVSSYNSLLSLGITGLGRIKEGYTANLALLNEDLTVLKTIFKGEEVYNK</sequence>
<dbReference type="Pfam" id="PF01979">
    <property type="entry name" value="Amidohydro_1"/>
    <property type="match status" value="1"/>
</dbReference>
<reference evidence="10 11" key="1">
    <citation type="submission" date="2015-04" db="EMBL/GenBank/DDBJ databases">
        <title>Complete Genome Sequence of Kosmotoga pacifica SLHLJ1.</title>
        <authorList>
            <person name="Jiang L.J."/>
            <person name="Shao Z.Z."/>
            <person name="Jebbar M."/>
        </authorList>
    </citation>
    <scope>NUCLEOTIDE SEQUENCE [LARGE SCALE GENOMIC DNA]</scope>
    <source>
        <strain evidence="10 11">SLHLJ1</strain>
    </source>
</reference>
<dbReference type="AlphaFoldDB" id="A0A0G2Z9J4"/>
<dbReference type="GO" id="GO:0046872">
    <property type="term" value="F:metal ion binding"/>
    <property type="evidence" value="ECO:0007669"/>
    <property type="project" value="UniProtKB-KW"/>
</dbReference>
<proteinExistence type="inferred from homology"/>
<feature type="binding site" evidence="8">
    <location>
        <position position="175"/>
    </location>
    <ligand>
        <name>Zn(2+)</name>
        <dbReference type="ChEBI" id="CHEBI:29105"/>
    </ligand>
</feature>
<keyword evidence="11" id="KW-1185">Reference proteome</keyword>
<feature type="active site" description="Proton donor/acceptor" evidence="6">
    <location>
        <position position="253"/>
    </location>
</feature>
<dbReference type="SUPFAM" id="SSF51556">
    <property type="entry name" value="Metallo-dependent hydrolases"/>
    <property type="match status" value="1"/>
</dbReference>
<feature type="binding site" evidence="7">
    <location>
        <position position="207"/>
    </location>
    <ligand>
        <name>substrate</name>
    </ligand>
</feature>
<dbReference type="CDD" id="cd00854">
    <property type="entry name" value="NagA"/>
    <property type="match status" value="1"/>
</dbReference>
<name>A0A0G2Z9J4_9BACT</name>
<feature type="binding site" evidence="7">
    <location>
        <position position="230"/>
    </location>
    <ligand>
        <name>substrate</name>
    </ligand>
</feature>
<dbReference type="OrthoDB" id="9776488at2"/>
<feature type="binding site" evidence="8">
    <location>
        <position position="113"/>
    </location>
    <ligand>
        <name>Zn(2+)</name>
        <dbReference type="ChEBI" id="CHEBI:29105"/>
    </ligand>
</feature>
<evidence type="ECO:0000256" key="3">
    <source>
        <dbReference type="ARBA" id="ARBA00022801"/>
    </source>
</evidence>
<feature type="binding site" evidence="7">
    <location>
        <position position="124"/>
    </location>
    <ligand>
        <name>substrate</name>
    </ligand>
</feature>
<dbReference type="PATRIC" id="fig|1330330.3.peg.1141"/>
<dbReference type="SUPFAM" id="SSF51338">
    <property type="entry name" value="Composite domain of metallo-dependent hydrolases"/>
    <property type="match status" value="2"/>
</dbReference>
<evidence type="ECO:0000256" key="4">
    <source>
        <dbReference type="ARBA" id="ARBA00023277"/>
    </source>
</evidence>
<evidence type="ECO:0000256" key="8">
    <source>
        <dbReference type="PIRSR" id="PIRSR038994-3"/>
    </source>
</evidence>
<dbReference type="InterPro" id="IPR011059">
    <property type="entry name" value="Metal-dep_hydrolase_composite"/>
</dbReference>